<evidence type="ECO:0000256" key="6">
    <source>
        <dbReference type="ARBA" id="ARBA00023136"/>
    </source>
</evidence>
<feature type="compositionally biased region" description="Polar residues" evidence="7">
    <location>
        <begin position="626"/>
        <end position="638"/>
    </location>
</feature>
<evidence type="ECO:0000256" key="4">
    <source>
        <dbReference type="ARBA" id="ARBA00022692"/>
    </source>
</evidence>
<comment type="similarity">
    <text evidence="2">Belongs to the chloride channel MCLC family.</text>
</comment>
<dbReference type="Pfam" id="PF05934">
    <property type="entry name" value="MCLC"/>
    <property type="match status" value="1"/>
</dbReference>
<organism evidence="9">
    <name type="scientific">Micrurus lemniscatus lemniscatus</name>
    <dbReference type="NCBI Taxonomy" id="129467"/>
    <lineage>
        <taxon>Eukaryota</taxon>
        <taxon>Metazoa</taxon>
        <taxon>Chordata</taxon>
        <taxon>Craniata</taxon>
        <taxon>Vertebrata</taxon>
        <taxon>Euteleostomi</taxon>
        <taxon>Lepidosauria</taxon>
        <taxon>Squamata</taxon>
        <taxon>Bifurcata</taxon>
        <taxon>Unidentata</taxon>
        <taxon>Episquamata</taxon>
        <taxon>Toxicofera</taxon>
        <taxon>Serpentes</taxon>
        <taxon>Colubroidea</taxon>
        <taxon>Elapidae</taxon>
        <taxon>Elapinae</taxon>
        <taxon>Micrurus</taxon>
    </lineage>
</organism>
<evidence type="ECO:0000256" key="8">
    <source>
        <dbReference type="SAM" id="Phobius"/>
    </source>
</evidence>
<feature type="compositionally biased region" description="Basic and acidic residues" evidence="7">
    <location>
        <begin position="545"/>
        <end position="570"/>
    </location>
</feature>
<name>A0A2D4ICU7_MICLE</name>
<evidence type="ECO:0000256" key="3">
    <source>
        <dbReference type="ARBA" id="ARBA00015571"/>
    </source>
</evidence>
<evidence type="ECO:0000256" key="7">
    <source>
        <dbReference type="SAM" id="MobiDB-lite"/>
    </source>
</evidence>
<keyword evidence="4 8" id="KW-0812">Transmembrane</keyword>
<feature type="region of interest" description="Disordered" evidence="7">
    <location>
        <begin position="450"/>
        <end position="638"/>
    </location>
</feature>
<dbReference type="GO" id="GO:0005254">
    <property type="term" value="F:chloride channel activity"/>
    <property type="evidence" value="ECO:0007669"/>
    <property type="project" value="TreeGrafter"/>
</dbReference>
<accession>A0A2D4ICU7</accession>
<keyword evidence="5 8" id="KW-1133">Transmembrane helix</keyword>
<evidence type="ECO:0000256" key="2">
    <source>
        <dbReference type="ARBA" id="ARBA00005944"/>
    </source>
</evidence>
<feature type="transmembrane region" description="Helical" evidence="8">
    <location>
        <begin position="75"/>
        <end position="92"/>
    </location>
</feature>
<proteinExistence type="inferred from homology"/>
<feature type="compositionally biased region" description="Polar residues" evidence="7">
    <location>
        <begin position="463"/>
        <end position="474"/>
    </location>
</feature>
<comment type="subcellular location">
    <subcellularLocation>
        <location evidence="1">Membrane</location>
        <topology evidence="1">Multi-pass membrane protein</topology>
    </subcellularLocation>
</comment>
<feature type="compositionally biased region" description="Polar residues" evidence="7">
    <location>
        <begin position="571"/>
        <end position="591"/>
    </location>
</feature>
<feature type="compositionally biased region" description="Basic and acidic residues" evidence="7">
    <location>
        <begin position="495"/>
        <end position="519"/>
    </location>
</feature>
<evidence type="ECO:0000256" key="1">
    <source>
        <dbReference type="ARBA" id="ARBA00004141"/>
    </source>
</evidence>
<evidence type="ECO:0000313" key="9">
    <source>
        <dbReference type="EMBL" id="LAA82025.1"/>
    </source>
</evidence>
<feature type="transmembrane region" description="Helical" evidence="8">
    <location>
        <begin position="267"/>
        <end position="288"/>
    </location>
</feature>
<evidence type="ECO:0000256" key="5">
    <source>
        <dbReference type="ARBA" id="ARBA00022989"/>
    </source>
</evidence>
<dbReference type="AlphaFoldDB" id="A0A2D4ICU7"/>
<feature type="transmembrane region" description="Helical" evidence="8">
    <location>
        <begin position="300"/>
        <end position="317"/>
    </location>
</feature>
<feature type="transmembrane region" description="Helical" evidence="8">
    <location>
        <begin position="416"/>
        <end position="437"/>
    </location>
</feature>
<dbReference type="PANTHER" id="PTHR34093">
    <property type="entry name" value="CHLORIDE CHANNEL CLIC-LIKE PROTEIN 1"/>
    <property type="match status" value="1"/>
</dbReference>
<reference evidence="9" key="2">
    <citation type="submission" date="2017-11" db="EMBL/GenBank/DDBJ databases">
        <title>Coralsnake Venomics: Analyses of Venom Gland Transcriptomes and Proteomes of Six Brazilian Taxa.</title>
        <authorList>
            <person name="Aird S.D."/>
            <person name="Jorge da Silva N."/>
            <person name="Qiu L."/>
            <person name="Villar-Briones A."/>
            <person name="Aparecida-Saddi V."/>
            <person name="Campos-Telles M.P."/>
            <person name="Grau M."/>
            <person name="Mikheyev A.S."/>
        </authorList>
    </citation>
    <scope>NUCLEOTIDE SEQUENCE</scope>
    <source>
        <tissue evidence="9">Venom_gland</tissue>
    </source>
</reference>
<dbReference type="GO" id="GO:0016020">
    <property type="term" value="C:membrane"/>
    <property type="evidence" value="ECO:0007669"/>
    <property type="project" value="UniProtKB-SubCell"/>
</dbReference>
<reference evidence="9" key="1">
    <citation type="submission" date="2017-07" db="EMBL/GenBank/DDBJ databases">
        <authorList>
            <person name="Mikheyev A."/>
            <person name="Grau M."/>
        </authorList>
    </citation>
    <scope>NUCLEOTIDE SEQUENCE</scope>
    <source>
        <tissue evidence="9">Venom_gland</tissue>
    </source>
</reference>
<dbReference type="PANTHER" id="PTHR34093:SF1">
    <property type="entry name" value="CHLORIDE CHANNEL CLIC-LIKE PROTEIN 1"/>
    <property type="match status" value="1"/>
</dbReference>
<dbReference type="GO" id="GO:0005783">
    <property type="term" value="C:endoplasmic reticulum"/>
    <property type="evidence" value="ECO:0007669"/>
    <property type="project" value="TreeGrafter"/>
</dbReference>
<keyword evidence="6 8" id="KW-0472">Membrane</keyword>
<sequence length="638" mass="72734">MWISNSCLSCSFTTWDPEQKHPDNPEALLSNPPISATGHVTFPEMQHLASTSSASAFQTTQRDGRRRSHLRRAEAFWRMLLYLLLYPVLLIGRSEAQNDDWIDPTDMLNYDAASGTMRKPDEHVNQDDFENNRLPPTKVAEENLMEISRCQTKLDAITHKLDEYEKIYKVKLHESNSIHVFKRYLNKILNEVGRLGLPNDNTREVHYDAEIILNRQSVNEINKFLKEEGWKSASLDEAVNSILINCRPHDYEAWKWKFEDTFGVDPYNVFMVLLCLASISVIIATQLWTRISWLTQIKRLMIISFLISFGWNWMYLYKKAFAQHQSEVAKMGNVDKICVEKIQWMDSFWEFFRTSFTFQDDPCQKYYETLLVNPILFVPPTKALAVTFTNFITEPLKHIGQGIGEFIRALMKEIPVLLQIPVLIIMAGATLIFCYGAGRSVTALRSLPYQEKPQPPALPPRDGNQSPPMLQLKQSGGDGKAGYLTGNTESILDSPYDRGDASRRETRQTDRPDGNHKNNIEVVRAGSTLDVPAEEHSKLATKTELNPKEENQTNDVMEKTNTDSDLDKTNIVESSQVPKHSESNGNGTQHSSSEDGIVKQNAPEYQGKENSSCGLEESRERVIETLNPSEQYQRNTAS</sequence>
<dbReference type="InterPro" id="IPR009231">
    <property type="entry name" value="Chloride_chnl_CLIC-like"/>
</dbReference>
<protein>
    <recommendedName>
        <fullName evidence="3">Chloride channel CLIC-like protein 1</fullName>
    </recommendedName>
</protein>
<dbReference type="EMBL" id="IACK01097957">
    <property type="protein sequence ID" value="LAA82025.1"/>
    <property type="molecule type" value="Transcribed_RNA"/>
</dbReference>